<dbReference type="GO" id="GO:0008270">
    <property type="term" value="F:zinc ion binding"/>
    <property type="evidence" value="ECO:0007669"/>
    <property type="project" value="UniProtKB-KW"/>
</dbReference>
<dbReference type="InterPro" id="IPR007650">
    <property type="entry name" value="Zf-FLZ_dom"/>
</dbReference>
<protein>
    <recommendedName>
        <fullName evidence="8">FLZ-type domain-containing protein</fullName>
    </recommendedName>
</protein>
<dbReference type="Proteomes" id="UP001454036">
    <property type="component" value="Unassembled WGS sequence"/>
</dbReference>
<dbReference type="PANTHER" id="PTHR33059:SF84">
    <property type="entry name" value="FCS-LIKE ZINC FINGER 15"/>
    <property type="match status" value="1"/>
</dbReference>
<keyword evidence="3" id="KW-0963">Cytoplasm</keyword>
<comment type="caution">
    <text evidence="9">The sequence shown here is derived from an EMBL/GenBank/DDBJ whole genome shotgun (WGS) entry which is preliminary data.</text>
</comment>
<keyword evidence="10" id="KW-1185">Reference proteome</keyword>
<feature type="domain" description="FLZ-type" evidence="8">
    <location>
        <begin position="74"/>
        <end position="118"/>
    </location>
</feature>
<organism evidence="9 10">
    <name type="scientific">Lithospermum erythrorhizon</name>
    <name type="common">Purple gromwell</name>
    <name type="synonym">Lithospermum officinale var. erythrorhizon</name>
    <dbReference type="NCBI Taxonomy" id="34254"/>
    <lineage>
        <taxon>Eukaryota</taxon>
        <taxon>Viridiplantae</taxon>
        <taxon>Streptophyta</taxon>
        <taxon>Embryophyta</taxon>
        <taxon>Tracheophyta</taxon>
        <taxon>Spermatophyta</taxon>
        <taxon>Magnoliopsida</taxon>
        <taxon>eudicotyledons</taxon>
        <taxon>Gunneridae</taxon>
        <taxon>Pentapetalae</taxon>
        <taxon>asterids</taxon>
        <taxon>lamiids</taxon>
        <taxon>Boraginales</taxon>
        <taxon>Boraginaceae</taxon>
        <taxon>Boraginoideae</taxon>
        <taxon>Lithospermeae</taxon>
        <taxon>Lithospermum</taxon>
    </lineage>
</organism>
<evidence type="ECO:0000313" key="9">
    <source>
        <dbReference type="EMBL" id="GAA0163343.1"/>
    </source>
</evidence>
<dbReference type="Pfam" id="PF04570">
    <property type="entry name" value="zf-FLZ"/>
    <property type="match status" value="1"/>
</dbReference>
<dbReference type="PROSITE" id="PS51795">
    <property type="entry name" value="ZF_FLZ"/>
    <property type="match status" value="1"/>
</dbReference>
<evidence type="ECO:0000256" key="2">
    <source>
        <dbReference type="ARBA" id="ARBA00009374"/>
    </source>
</evidence>
<keyword evidence="4" id="KW-0479">Metal-binding</keyword>
<dbReference type="GO" id="GO:0005737">
    <property type="term" value="C:cytoplasm"/>
    <property type="evidence" value="ECO:0007669"/>
    <property type="project" value="UniProtKB-SubCell"/>
</dbReference>
<evidence type="ECO:0000256" key="7">
    <source>
        <dbReference type="SAM" id="MobiDB-lite"/>
    </source>
</evidence>
<evidence type="ECO:0000259" key="8">
    <source>
        <dbReference type="PROSITE" id="PS51795"/>
    </source>
</evidence>
<dbReference type="AlphaFoldDB" id="A0AAV3QI54"/>
<evidence type="ECO:0000256" key="3">
    <source>
        <dbReference type="ARBA" id="ARBA00022490"/>
    </source>
</evidence>
<evidence type="ECO:0000256" key="1">
    <source>
        <dbReference type="ARBA" id="ARBA00004496"/>
    </source>
</evidence>
<evidence type="ECO:0000313" key="10">
    <source>
        <dbReference type="Proteomes" id="UP001454036"/>
    </source>
</evidence>
<proteinExistence type="inferred from homology"/>
<comment type="subcellular location">
    <subcellularLocation>
        <location evidence="1">Cytoplasm</location>
    </subcellularLocation>
</comment>
<evidence type="ECO:0000256" key="4">
    <source>
        <dbReference type="ARBA" id="ARBA00022723"/>
    </source>
</evidence>
<reference evidence="9 10" key="1">
    <citation type="submission" date="2024-01" db="EMBL/GenBank/DDBJ databases">
        <title>The complete chloroplast genome sequence of Lithospermum erythrorhizon: insights into the phylogenetic relationship among Boraginaceae species and the maternal lineages of purple gromwells.</title>
        <authorList>
            <person name="Okada T."/>
            <person name="Watanabe K."/>
        </authorList>
    </citation>
    <scope>NUCLEOTIDE SEQUENCE [LARGE SCALE GENOMIC DNA]</scope>
</reference>
<keyword evidence="5" id="KW-0863">Zinc-finger</keyword>
<dbReference type="PANTHER" id="PTHR33059">
    <property type="entry name" value="FCS-LIKE ZINC FINGER 5"/>
    <property type="match status" value="1"/>
</dbReference>
<evidence type="ECO:0000256" key="5">
    <source>
        <dbReference type="ARBA" id="ARBA00022771"/>
    </source>
</evidence>
<feature type="zinc finger region" description="FLZ-type" evidence="6">
    <location>
        <begin position="74"/>
        <end position="118"/>
    </location>
</feature>
<name>A0AAV3QI54_LITER</name>
<feature type="region of interest" description="Disordered" evidence="7">
    <location>
        <begin position="138"/>
        <end position="165"/>
    </location>
</feature>
<accession>A0AAV3QI54</accession>
<comment type="similarity">
    <text evidence="2">Belongs to the FLZ family.</text>
</comment>
<feature type="compositionally biased region" description="Low complexity" evidence="7">
    <location>
        <begin position="144"/>
        <end position="154"/>
    </location>
</feature>
<evidence type="ECO:0000256" key="6">
    <source>
        <dbReference type="PROSITE-ProRule" id="PRU01131"/>
    </source>
</evidence>
<gene>
    <name evidence="9" type="ORF">LIER_19234</name>
</gene>
<sequence>MVGLRVVLEGISNNGTYRNNNYHYSNTSSRACQQVVSKASMMIITKTSPISPIPQYQNPFSRRSHTFSNSTSSNFLDNCFLCRKKLLPCHDIYMYKGDMAFCSEECRSREIYMDEKEAAMKANTKRGDSCSFSAIKTHHNQHVSSSTSSPSSSRSSRKFGVSTLE</sequence>
<dbReference type="EMBL" id="BAABME010004723">
    <property type="protein sequence ID" value="GAA0163343.1"/>
    <property type="molecule type" value="Genomic_DNA"/>
</dbReference>
<keyword evidence="5" id="KW-0862">Zinc</keyword>